<name>A0A9E7AIB2_9ACTO</name>
<evidence type="ECO:0000256" key="3">
    <source>
        <dbReference type="SAM" id="SignalP"/>
    </source>
</evidence>
<feature type="signal peptide" evidence="3">
    <location>
        <begin position="1"/>
        <end position="26"/>
    </location>
</feature>
<dbReference type="AlphaFoldDB" id="A0A9E7AIB2"/>
<accession>A0A9E7AIB2</accession>
<keyword evidence="3" id="KW-0732">Signal</keyword>
<feature type="region of interest" description="Disordered" evidence="1">
    <location>
        <begin position="192"/>
        <end position="216"/>
    </location>
</feature>
<evidence type="ECO:0000313" key="5">
    <source>
        <dbReference type="Proteomes" id="UP000830236"/>
    </source>
</evidence>
<feature type="region of interest" description="Disordered" evidence="1">
    <location>
        <begin position="262"/>
        <end position="317"/>
    </location>
</feature>
<dbReference type="EMBL" id="CP097095">
    <property type="protein sequence ID" value="UQF80096.1"/>
    <property type="molecule type" value="Genomic_DNA"/>
</dbReference>
<gene>
    <name evidence="4" type="ORF">M3I41_02105</name>
</gene>
<sequence length="317" mass="34118">MKHALATVLAFITLAAAALATPAAMAATPTSSIETTLMFVLEADGSTDQGVIISSSDETINKSNCKAFGDFEAEFKQKDGKNRCLLSTHRTIDELSSSWIKNVEGNEIKFSFTGISFDFVYKVATRFGFDTNALNITQSVAAIPLNATVTIERLQPKVTKGSNYVYYTWEGDTTETMGAGLVGTIPISNPTATPDASYAKEPAHTDNPSDNFSSNAASPTVLATKQSSNNSNTTLYVVLAVVSVVALAGIALTVLLVQKRKKPTFPPHQPSFPTNPYNSRPYSSLPPQLEQIYPPMQPHQNQPGQPNQHPDTTKPTT</sequence>
<feature type="chain" id="PRO_5038388570" evidence="3">
    <location>
        <begin position="27"/>
        <end position="317"/>
    </location>
</feature>
<feature type="compositionally biased region" description="Polar residues" evidence="1">
    <location>
        <begin position="271"/>
        <end position="286"/>
    </location>
</feature>
<protein>
    <submittedName>
        <fullName evidence="4">Uncharacterized protein</fullName>
    </submittedName>
</protein>
<feature type="transmembrane region" description="Helical" evidence="2">
    <location>
        <begin position="235"/>
        <end position="257"/>
    </location>
</feature>
<organism evidence="4 5">
    <name type="scientific">Actinomyces graevenitzii</name>
    <dbReference type="NCBI Taxonomy" id="55565"/>
    <lineage>
        <taxon>Bacteria</taxon>
        <taxon>Bacillati</taxon>
        <taxon>Actinomycetota</taxon>
        <taxon>Actinomycetes</taxon>
        <taxon>Actinomycetales</taxon>
        <taxon>Actinomycetaceae</taxon>
        <taxon>Actinomyces</taxon>
    </lineage>
</organism>
<dbReference type="KEGG" id="agh:M3I41_02105"/>
<dbReference type="Proteomes" id="UP000830236">
    <property type="component" value="Chromosome"/>
</dbReference>
<keyword evidence="2" id="KW-1133">Transmembrane helix</keyword>
<evidence type="ECO:0000256" key="2">
    <source>
        <dbReference type="SAM" id="Phobius"/>
    </source>
</evidence>
<keyword evidence="2" id="KW-0812">Transmembrane</keyword>
<feature type="compositionally biased region" description="Low complexity" evidence="1">
    <location>
        <begin position="298"/>
        <end position="310"/>
    </location>
</feature>
<evidence type="ECO:0000256" key="1">
    <source>
        <dbReference type="SAM" id="MobiDB-lite"/>
    </source>
</evidence>
<feature type="compositionally biased region" description="Polar residues" evidence="1">
    <location>
        <begin position="206"/>
        <end position="216"/>
    </location>
</feature>
<reference evidence="4" key="1">
    <citation type="submission" date="2022-05" db="EMBL/GenBank/DDBJ databases">
        <title>Using nanopore sequencing to obtain complete genomes from saliva samples.</title>
        <authorList>
            <person name="Baker J.L."/>
        </authorList>
    </citation>
    <scope>NUCLEOTIDE SEQUENCE</scope>
    <source>
        <strain evidence="4">JCVI-JB-Ag32</strain>
    </source>
</reference>
<proteinExistence type="predicted"/>
<evidence type="ECO:0000313" key="4">
    <source>
        <dbReference type="EMBL" id="UQF80096.1"/>
    </source>
</evidence>
<keyword evidence="2" id="KW-0472">Membrane</keyword>